<evidence type="ECO:0000256" key="5">
    <source>
        <dbReference type="ARBA" id="ARBA00022777"/>
    </source>
</evidence>
<dbReference type="PRINTS" id="PR00344">
    <property type="entry name" value="BCTRLSENSOR"/>
</dbReference>
<dbReference type="SMART" id="SM00091">
    <property type="entry name" value="PAS"/>
    <property type="match status" value="1"/>
</dbReference>
<dbReference type="PANTHER" id="PTHR43711:SF26">
    <property type="entry name" value="SENSOR HISTIDINE KINASE RCSC"/>
    <property type="match status" value="1"/>
</dbReference>
<evidence type="ECO:0000256" key="6">
    <source>
        <dbReference type="ARBA" id="ARBA00023012"/>
    </source>
</evidence>
<dbReference type="GO" id="GO:0005524">
    <property type="term" value="F:ATP binding"/>
    <property type="evidence" value="ECO:0007669"/>
    <property type="project" value="UniProtKB-KW"/>
</dbReference>
<keyword evidence="9" id="KW-0547">Nucleotide-binding</keyword>
<name>A0ABV0G740_9BURK</name>
<evidence type="ECO:0000256" key="3">
    <source>
        <dbReference type="ARBA" id="ARBA00022553"/>
    </source>
</evidence>
<keyword evidence="10" id="KW-1185">Reference proteome</keyword>
<dbReference type="SUPFAM" id="SSF47384">
    <property type="entry name" value="Homodimeric domain of signal transducing histidine kinase"/>
    <property type="match status" value="1"/>
</dbReference>
<keyword evidence="7" id="KW-1133">Transmembrane helix</keyword>
<dbReference type="SMART" id="SM00387">
    <property type="entry name" value="HATPase_c"/>
    <property type="match status" value="1"/>
</dbReference>
<dbReference type="EMBL" id="JBDPZD010000008">
    <property type="protein sequence ID" value="MEO3693550.1"/>
    <property type="molecule type" value="Genomic_DNA"/>
</dbReference>
<dbReference type="CDD" id="cd00130">
    <property type="entry name" value="PAS"/>
    <property type="match status" value="1"/>
</dbReference>
<protein>
    <recommendedName>
        <fullName evidence="2">histidine kinase</fullName>
        <ecNumber evidence="2">2.7.13.3</ecNumber>
    </recommendedName>
</protein>
<proteinExistence type="predicted"/>
<dbReference type="Gene3D" id="3.30.450.20">
    <property type="entry name" value="PAS domain"/>
    <property type="match status" value="2"/>
</dbReference>
<dbReference type="Pfam" id="PF00512">
    <property type="entry name" value="HisKA"/>
    <property type="match status" value="1"/>
</dbReference>
<evidence type="ECO:0000313" key="9">
    <source>
        <dbReference type="EMBL" id="MEO3693550.1"/>
    </source>
</evidence>
<dbReference type="SMART" id="SM00388">
    <property type="entry name" value="HisKA"/>
    <property type="match status" value="1"/>
</dbReference>
<dbReference type="InterPro" id="IPR000014">
    <property type="entry name" value="PAS"/>
</dbReference>
<dbReference type="CDD" id="cd00075">
    <property type="entry name" value="HATPase"/>
    <property type="match status" value="1"/>
</dbReference>
<dbReference type="PANTHER" id="PTHR43711">
    <property type="entry name" value="TWO-COMPONENT HISTIDINE KINASE"/>
    <property type="match status" value="1"/>
</dbReference>
<dbReference type="PROSITE" id="PS50109">
    <property type="entry name" value="HIS_KIN"/>
    <property type="match status" value="1"/>
</dbReference>
<dbReference type="InterPro" id="IPR013656">
    <property type="entry name" value="PAS_4"/>
</dbReference>
<dbReference type="InterPro" id="IPR003594">
    <property type="entry name" value="HATPase_dom"/>
</dbReference>
<dbReference type="InterPro" id="IPR005467">
    <property type="entry name" value="His_kinase_dom"/>
</dbReference>
<dbReference type="InterPro" id="IPR035965">
    <property type="entry name" value="PAS-like_dom_sf"/>
</dbReference>
<keyword evidence="6" id="KW-0902">Two-component regulatory system</keyword>
<keyword evidence="7" id="KW-0812">Transmembrane</keyword>
<keyword evidence="3" id="KW-0597">Phosphoprotein</keyword>
<dbReference type="SUPFAM" id="SSF55874">
    <property type="entry name" value="ATPase domain of HSP90 chaperone/DNA topoisomerase II/histidine kinase"/>
    <property type="match status" value="1"/>
</dbReference>
<evidence type="ECO:0000259" key="8">
    <source>
        <dbReference type="PROSITE" id="PS50109"/>
    </source>
</evidence>
<dbReference type="Proteomes" id="UP001495147">
    <property type="component" value="Unassembled WGS sequence"/>
</dbReference>
<sequence length="722" mass="77063">MDTAVGAPAAEPLAPLWRLPASRALGLLSWLVPALVLLAGGLLLAREYRVMRGQQAERQALLARVLEDHATRSLDSVALALSGLADAAARGVPPEGLRPLMQQSLTALTTLRGVALLDGRGHVLAASDAADVGVFVDLVRLGISGAAAAEGRGEVVGRFVAARQLSSLDQQVPQGVGFVPFARPVRLPGGEPGWALALLNPDAFANFQQVALADSASAGALMRLDGEFVAATLESGVEVGMRQPQLPALARVNAGEEFGAWEGEGLSPGTHLAAFRALRLRPLLVVVETEVDEIHDRWWARARSPLLLTLTTALALGLLARAAAASLRSRERAREALDVARQRVEASEQELRAQLGFARSLLASNPLPMAVLDGERRYLDVNPAWEQFTGQRREAVLGQPARNECSAEASALHAQMDAQLMAEGGERHYEAVWCNANGRQRDLFISKASFPGTDGRPGGIVVAFMDISEFREAERTTRAARDAALETSRAKSEFIANVSHELRTPLQSILGFSELGQVRARAHPRLADMFADVHNAGRRMLALVNDLLDLSKIEQAQEQLHPERQDLRPLLRELAAELQPLLADKQLGLSVRGGDQELVALVDAPRLQQVLRNLLANAIKFSPSGAAVELLAGVDGQRLRIDVLDRGPGIPPAELEQIFEAFVQSTATKDGSGGTGLGLAIARRLVVAHGGELRAANRAGGGAVFSVWLPATRFGDTTPAAL</sequence>
<keyword evidence="4" id="KW-0808">Transferase</keyword>
<dbReference type="InterPro" id="IPR036097">
    <property type="entry name" value="HisK_dim/P_sf"/>
</dbReference>
<dbReference type="RefSeq" id="WP_347706367.1">
    <property type="nucleotide sequence ID" value="NZ_JBDPZD010000008.1"/>
</dbReference>
<dbReference type="CDD" id="cd00082">
    <property type="entry name" value="HisKA"/>
    <property type="match status" value="1"/>
</dbReference>
<evidence type="ECO:0000256" key="4">
    <source>
        <dbReference type="ARBA" id="ARBA00022679"/>
    </source>
</evidence>
<dbReference type="InterPro" id="IPR036890">
    <property type="entry name" value="HATPase_C_sf"/>
</dbReference>
<dbReference type="InterPro" id="IPR003661">
    <property type="entry name" value="HisK_dim/P_dom"/>
</dbReference>
<evidence type="ECO:0000256" key="2">
    <source>
        <dbReference type="ARBA" id="ARBA00012438"/>
    </source>
</evidence>
<dbReference type="Gene3D" id="3.30.565.10">
    <property type="entry name" value="Histidine kinase-like ATPase, C-terminal domain"/>
    <property type="match status" value="1"/>
</dbReference>
<evidence type="ECO:0000256" key="7">
    <source>
        <dbReference type="SAM" id="Phobius"/>
    </source>
</evidence>
<dbReference type="SUPFAM" id="SSF55785">
    <property type="entry name" value="PYP-like sensor domain (PAS domain)"/>
    <property type="match status" value="1"/>
</dbReference>
<dbReference type="EC" id="2.7.13.3" evidence="2"/>
<keyword evidence="5" id="KW-0418">Kinase</keyword>
<evidence type="ECO:0000256" key="1">
    <source>
        <dbReference type="ARBA" id="ARBA00000085"/>
    </source>
</evidence>
<dbReference type="InterPro" id="IPR004358">
    <property type="entry name" value="Sig_transdc_His_kin-like_C"/>
</dbReference>
<accession>A0ABV0G740</accession>
<dbReference type="CDD" id="cd18773">
    <property type="entry name" value="PDC1_HK_sensor"/>
    <property type="match status" value="1"/>
</dbReference>
<organism evidence="9 10">
    <name type="scientific">Roseateles paludis</name>
    <dbReference type="NCBI Taxonomy" id="3145238"/>
    <lineage>
        <taxon>Bacteria</taxon>
        <taxon>Pseudomonadati</taxon>
        <taxon>Pseudomonadota</taxon>
        <taxon>Betaproteobacteria</taxon>
        <taxon>Burkholderiales</taxon>
        <taxon>Sphaerotilaceae</taxon>
        <taxon>Roseateles</taxon>
    </lineage>
</organism>
<comment type="catalytic activity">
    <reaction evidence="1">
        <text>ATP + protein L-histidine = ADP + protein N-phospho-L-histidine.</text>
        <dbReference type="EC" id="2.7.13.3"/>
    </reaction>
</comment>
<dbReference type="Pfam" id="PF08448">
    <property type="entry name" value="PAS_4"/>
    <property type="match status" value="1"/>
</dbReference>
<comment type="caution">
    <text evidence="9">The sequence shown here is derived from an EMBL/GenBank/DDBJ whole genome shotgun (WGS) entry which is preliminary data.</text>
</comment>
<evidence type="ECO:0000313" key="10">
    <source>
        <dbReference type="Proteomes" id="UP001495147"/>
    </source>
</evidence>
<feature type="transmembrane region" description="Helical" evidence="7">
    <location>
        <begin position="24"/>
        <end position="45"/>
    </location>
</feature>
<keyword evidence="7" id="KW-0472">Membrane</keyword>
<dbReference type="Pfam" id="PF02518">
    <property type="entry name" value="HATPase_c"/>
    <property type="match status" value="1"/>
</dbReference>
<feature type="transmembrane region" description="Helical" evidence="7">
    <location>
        <begin position="306"/>
        <end position="324"/>
    </location>
</feature>
<keyword evidence="9" id="KW-0067">ATP-binding</keyword>
<dbReference type="NCBIfam" id="TIGR00229">
    <property type="entry name" value="sensory_box"/>
    <property type="match status" value="1"/>
</dbReference>
<reference evidence="9 10" key="1">
    <citation type="submission" date="2024-05" db="EMBL/GenBank/DDBJ databases">
        <title>Roseateles sp. DJS-2-20 16S ribosomal RNA gene Genome sequencing and assembly.</title>
        <authorList>
            <person name="Woo H."/>
        </authorList>
    </citation>
    <scope>NUCLEOTIDE SEQUENCE [LARGE SCALE GENOMIC DNA]</scope>
    <source>
        <strain evidence="9 10">DJS-2-20</strain>
    </source>
</reference>
<dbReference type="Gene3D" id="1.10.287.130">
    <property type="match status" value="1"/>
</dbReference>
<gene>
    <name evidence="9" type="ORF">ABDJ85_18920</name>
</gene>
<dbReference type="InterPro" id="IPR050736">
    <property type="entry name" value="Sensor_HK_Regulatory"/>
</dbReference>
<feature type="domain" description="Histidine kinase" evidence="8">
    <location>
        <begin position="497"/>
        <end position="713"/>
    </location>
</feature>